<sequence length="247" mass="26995">MAPQKRKSSRSAKRSRRRDATETPRSPLGTLDAAEGKGERRSYSASAEAESGFVRPIERIMGFFKRFKWQCITLLAVSLVLVAAGLAVLLSFDGYSAPRERHPCSCAVAASTSNRLAKAVLSRRAGVSGVHWKTEETGEELLAFMSKCTDGSVVTLSNPFDSVDELRVALLKPFKKNRSSCVVWIVTPEAIEGVANALKELMENNALSGRTVVPAHSRATLVLKSSKSREQLKSSLPHRVVHMLTEV</sequence>
<reference evidence="3 4" key="1">
    <citation type="submission" date="2021-02" db="EMBL/GenBank/DDBJ databases">
        <title>Porcisia hertigi Genome sequencing and assembly.</title>
        <authorList>
            <person name="Almutairi H."/>
            <person name="Gatherer D."/>
        </authorList>
    </citation>
    <scope>NUCLEOTIDE SEQUENCE [LARGE SCALE GENOMIC DNA]</scope>
    <source>
        <strain evidence="3 4">C119</strain>
    </source>
</reference>
<evidence type="ECO:0000313" key="4">
    <source>
        <dbReference type="Proteomes" id="UP000674318"/>
    </source>
</evidence>
<comment type="caution">
    <text evidence="3">The sequence shown here is derived from an EMBL/GenBank/DDBJ whole genome shotgun (WGS) entry which is preliminary data.</text>
</comment>
<feature type="compositionally biased region" description="Basic residues" evidence="1">
    <location>
        <begin position="1"/>
        <end position="17"/>
    </location>
</feature>
<accession>A0A836HPM3</accession>
<feature type="region of interest" description="Disordered" evidence="1">
    <location>
        <begin position="1"/>
        <end position="45"/>
    </location>
</feature>
<dbReference type="Proteomes" id="UP000674318">
    <property type="component" value="Chromosome 24"/>
</dbReference>
<keyword evidence="2" id="KW-1133">Transmembrane helix</keyword>
<evidence type="ECO:0000256" key="1">
    <source>
        <dbReference type="SAM" id="MobiDB-lite"/>
    </source>
</evidence>
<dbReference type="AlphaFoldDB" id="A0A836HPM3"/>
<dbReference type="GeneID" id="94291735"/>
<proteinExistence type="predicted"/>
<dbReference type="KEGG" id="phet:94291735"/>
<dbReference type="OrthoDB" id="243484at2759"/>
<name>A0A836HPM3_9TRYP</name>
<dbReference type="EMBL" id="JAFJZO010000024">
    <property type="protein sequence ID" value="KAG5503562.1"/>
    <property type="molecule type" value="Genomic_DNA"/>
</dbReference>
<keyword evidence="2" id="KW-0472">Membrane</keyword>
<organism evidence="3 4">
    <name type="scientific">Porcisia hertigi</name>
    <dbReference type="NCBI Taxonomy" id="2761500"/>
    <lineage>
        <taxon>Eukaryota</taxon>
        <taxon>Discoba</taxon>
        <taxon>Euglenozoa</taxon>
        <taxon>Kinetoplastea</taxon>
        <taxon>Metakinetoplastina</taxon>
        <taxon>Trypanosomatida</taxon>
        <taxon>Trypanosomatidae</taxon>
        <taxon>Leishmaniinae</taxon>
        <taxon>Porcisia</taxon>
    </lineage>
</organism>
<keyword evidence="4" id="KW-1185">Reference proteome</keyword>
<keyword evidence="2" id="KW-0812">Transmembrane</keyword>
<protein>
    <submittedName>
        <fullName evidence="3">Uncharacterized protein</fullName>
    </submittedName>
</protein>
<evidence type="ECO:0000313" key="3">
    <source>
        <dbReference type="EMBL" id="KAG5503562.1"/>
    </source>
</evidence>
<evidence type="ECO:0000256" key="2">
    <source>
        <dbReference type="SAM" id="Phobius"/>
    </source>
</evidence>
<feature type="transmembrane region" description="Helical" evidence="2">
    <location>
        <begin position="69"/>
        <end position="92"/>
    </location>
</feature>
<gene>
    <name evidence="3" type="ORF">JKF63_05702</name>
</gene>
<dbReference type="RefSeq" id="XP_067756924.1">
    <property type="nucleotide sequence ID" value="XM_067901658.1"/>
</dbReference>